<evidence type="ECO:0000256" key="1">
    <source>
        <dbReference type="ARBA" id="ARBA00023015"/>
    </source>
</evidence>
<feature type="domain" description="HTH hxlR-type" evidence="5">
    <location>
        <begin position="9"/>
        <end position="106"/>
    </location>
</feature>
<dbReference type="InterPro" id="IPR002577">
    <property type="entry name" value="HTH_HxlR"/>
</dbReference>
<keyword evidence="7" id="KW-1185">Reference proteome</keyword>
<evidence type="ECO:0000256" key="3">
    <source>
        <dbReference type="ARBA" id="ARBA00023163"/>
    </source>
</evidence>
<proteinExistence type="predicted"/>
<dbReference type="Gene3D" id="1.10.10.10">
    <property type="entry name" value="Winged helix-like DNA-binding domain superfamily/Winged helix DNA-binding domain"/>
    <property type="match status" value="1"/>
</dbReference>
<dbReference type="InterPro" id="IPR036390">
    <property type="entry name" value="WH_DNA-bd_sf"/>
</dbReference>
<sequence length="169" mass="18452">MDSKHGRPCSIAAALSFLGDRWALLAVREVIFGNHTFSEIVRNTGAPRDRVAARLKSLVAAGVLEQRQYQEHPPRYDYHLTQAGRELVPVLSALRAWGDKWVVEDPPLSVTHHGHPVRPRVICETCGGPVHEDEVEKTSNAADWDLAGPVSVSKNSKKPPAAPKGSAGR</sequence>
<accession>A0ABP8UHW4</accession>
<reference evidence="7" key="1">
    <citation type="journal article" date="2019" name="Int. J. Syst. Evol. Microbiol.">
        <title>The Global Catalogue of Microorganisms (GCM) 10K type strain sequencing project: providing services to taxonomists for standard genome sequencing and annotation.</title>
        <authorList>
            <consortium name="The Broad Institute Genomics Platform"/>
            <consortium name="The Broad Institute Genome Sequencing Center for Infectious Disease"/>
            <person name="Wu L."/>
            <person name="Ma J."/>
        </authorList>
    </citation>
    <scope>NUCLEOTIDE SEQUENCE [LARGE SCALE GENOMIC DNA]</scope>
    <source>
        <strain evidence="7">JCM 17939</strain>
    </source>
</reference>
<evidence type="ECO:0000259" key="5">
    <source>
        <dbReference type="PROSITE" id="PS51118"/>
    </source>
</evidence>
<evidence type="ECO:0000256" key="4">
    <source>
        <dbReference type="SAM" id="MobiDB-lite"/>
    </source>
</evidence>
<evidence type="ECO:0000313" key="6">
    <source>
        <dbReference type="EMBL" id="GAA4629425.1"/>
    </source>
</evidence>
<dbReference type="EMBL" id="BAABHK010000007">
    <property type="protein sequence ID" value="GAA4629425.1"/>
    <property type="molecule type" value="Genomic_DNA"/>
</dbReference>
<protein>
    <submittedName>
        <fullName evidence="6">Helix-turn-helix domain-containing protein</fullName>
    </submittedName>
</protein>
<dbReference type="Proteomes" id="UP001501442">
    <property type="component" value="Unassembled WGS sequence"/>
</dbReference>
<dbReference type="PANTHER" id="PTHR33204:SF18">
    <property type="entry name" value="TRANSCRIPTIONAL REGULATORY PROTEIN"/>
    <property type="match status" value="1"/>
</dbReference>
<keyword evidence="3" id="KW-0804">Transcription</keyword>
<dbReference type="Pfam" id="PF01638">
    <property type="entry name" value="HxlR"/>
    <property type="match status" value="1"/>
</dbReference>
<comment type="caution">
    <text evidence="6">The sequence shown here is derived from an EMBL/GenBank/DDBJ whole genome shotgun (WGS) entry which is preliminary data.</text>
</comment>
<dbReference type="InterPro" id="IPR036388">
    <property type="entry name" value="WH-like_DNA-bd_sf"/>
</dbReference>
<gene>
    <name evidence="6" type="ORF">GCM10023196_050240</name>
</gene>
<name>A0ABP8UHW4_9ACTN</name>
<evidence type="ECO:0000256" key="2">
    <source>
        <dbReference type="ARBA" id="ARBA00023125"/>
    </source>
</evidence>
<keyword evidence="2" id="KW-0238">DNA-binding</keyword>
<dbReference type="SUPFAM" id="SSF46785">
    <property type="entry name" value="Winged helix' DNA-binding domain"/>
    <property type="match status" value="1"/>
</dbReference>
<keyword evidence="1" id="KW-0805">Transcription regulation</keyword>
<dbReference type="CDD" id="cd00090">
    <property type="entry name" value="HTH_ARSR"/>
    <property type="match status" value="1"/>
</dbReference>
<dbReference type="InterPro" id="IPR011991">
    <property type="entry name" value="ArsR-like_HTH"/>
</dbReference>
<organism evidence="6 7">
    <name type="scientific">Actinoallomurus vinaceus</name>
    <dbReference type="NCBI Taxonomy" id="1080074"/>
    <lineage>
        <taxon>Bacteria</taxon>
        <taxon>Bacillati</taxon>
        <taxon>Actinomycetota</taxon>
        <taxon>Actinomycetes</taxon>
        <taxon>Streptosporangiales</taxon>
        <taxon>Thermomonosporaceae</taxon>
        <taxon>Actinoallomurus</taxon>
    </lineage>
</organism>
<feature type="region of interest" description="Disordered" evidence="4">
    <location>
        <begin position="134"/>
        <end position="169"/>
    </location>
</feature>
<dbReference type="RefSeq" id="WP_345433436.1">
    <property type="nucleotide sequence ID" value="NZ_BAABHK010000007.1"/>
</dbReference>
<evidence type="ECO:0000313" key="7">
    <source>
        <dbReference type="Proteomes" id="UP001501442"/>
    </source>
</evidence>
<dbReference type="PROSITE" id="PS51118">
    <property type="entry name" value="HTH_HXLR"/>
    <property type="match status" value="1"/>
</dbReference>
<dbReference type="PANTHER" id="PTHR33204">
    <property type="entry name" value="TRANSCRIPTIONAL REGULATOR, MARR FAMILY"/>
    <property type="match status" value="1"/>
</dbReference>